<evidence type="ECO:0000256" key="2">
    <source>
        <dbReference type="ARBA" id="ARBA00001460"/>
    </source>
</evidence>
<keyword evidence="8 11" id="KW-0028">Amino-acid biosynthesis</keyword>
<proteinExistence type="inferred from homology"/>
<evidence type="ECO:0000313" key="13">
    <source>
        <dbReference type="EMBL" id="TBW33085.1"/>
    </source>
</evidence>
<dbReference type="UniPathway" id="UPA00031">
    <property type="reaction ID" value="UER00008"/>
</dbReference>
<dbReference type="Gene3D" id="3.10.20.810">
    <property type="entry name" value="Phosphoribosyl-AMP cyclohydrolase"/>
    <property type="match status" value="1"/>
</dbReference>
<evidence type="ECO:0000256" key="8">
    <source>
        <dbReference type="ARBA" id="ARBA00022605"/>
    </source>
</evidence>
<dbReference type="FunFam" id="3.10.20.810:FF:000001">
    <property type="entry name" value="Histidine biosynthesis bifunctional protein HisIE"/>
    <property type="match status" value="1"/>
</dbReference>
<dbReference type="GO" id="GO:0004636">
    <property type="term" value="F:phosphoribosyl-ATP diphosphatase activity"/>
    <property type="evidence" value="ECO:0007669"/>
    <property type="project" value="UniProtKB-EC"/>
</dbReference>
<feature type="binding site" evidence="11">
    <location>
        <position position="94"/>
    </location>
    <ligand>
        <name>Mg(2+)</name>
        <dbReference type="ChEBI" id="CHEBI:18420"/>
    </ligand>
</feature>
<dbReference type="NCBIfam" id="NF000768">
    <property type="entry name" value="PRK00051.1"/>
    <property type="match status" value="1"/>
</dbReference>
<organism evidence="13 14">
    <name type="scientific">Siculibacillus lacustris</name>
    <dbReference type="NCBI Taxonomy" id="1549641"/>
    <lineage>
        <taxon>Bacteria</taxon>
        <taxon>Pseudomonadati</taxon>
        <taxon>Pseudomonadota</taxon>
        <taxon>Alphaproteobacteria</taxon>
        <taxon>Hyphomicrobiales</taxon>
        <taxon>Ancalomicrobiaceae</taxon>
        <taxon>Siculibacillus</taxon>
    </lineage>
</organism>
<dbReference type="AlphaFoldDB" id="A0A4Q9VE81"/>
<dbReference type="InterPro" id="IPR002496">
    <property type="entry name" value="PRib_AMP_CycHydrolase_dom"/>
</dbReference>
<comment type="subunit">
    <text evidence="11">Homodimer.</text>
</comment>
<keyword evidence="14" id="KW-1185">Reference proteome</keyword>
<comment type="function">
    <text evidence="11">Catalyzes the hydrolysis of the adenine ring of phosphoribosyl-AMP.</text>
</comment>
<keyword evidence="11" id="KW-0862">Zinc</keyword>
<dbReference type="Pfam" id="PF01502">
    <property type="entry name" value="PRA-CH"/>
    <property type="match status" value="1"/>
</dbReference>
<dbReference type="PANTHER" id="PTHR42945">
    <property type="entry name" value="HISTIDINE BIOSYNTHESIS BIFUNCTIONAL PROTEIN"/>
    <property type="match status" value="1"/>
</dbReference>
<name>A0A4Q9VE81_9HYPH</name>
<comment type="caution">
    <text evidence="13">The sequence shown here is derived from an EMBL/GenBank/DDBJ whole genome shotgun (WGS) entry which is preliminary data.</text>
</comment>
<dbReference type="InterPro" id="IPR026660">
    <property type="entry name" value="PRA-CH"/>
</dbReference>
<comment type="cofactor">
    <cofactor evidence="11">
        <name>Zn(2+)</name>
        <dbReference type="ChEBI" id="CHEBI:29105"/>
    </cofactor>
    <text evidence="11">Binds 1 zinc ion per subunit.</text>
</comment>
<dbReference type="PANTHER" id="PTHR42945:SF1">
    <property type="entry name" value="HISTIDINE BIOSYNTHESIS BIFUNCTIONAL PROTEIN HIS7"/>
    <property type="match status" value="1"/>
</dbReference>
<dbReference type="RefSeq" id="WP_131311583.1">
    <property type="nucleotide sequence ID" value="NZ_SJFN01000047.1"/>
</dbReference>
<dbReference type="EMBL" id="SJFN01000047">
    <property type="protein sequence ID" value="TBW33085.1"/>
    <property type="molecule type" value="Genomic_DNA"/>
</dbReference>
<dbReference type="SUPFAM" id="SSF141734">
    <property type="entry name" value="HisI-like"/>
    <property type="match status" value="1"/>
</dbReference>
<feature type="binding site" evidence="11">
    <location>
        <position position="98"/>
    </location>
    <ligand>
        <name>Mg(2+)</name>
        <dbReference type="ChEBI" id="CHEBI:18420"/>
    </ligand>
</feature>
<dbReference type="GO" id="GO:0008270">
    <property type="term" value="F:zinc ion binding"/>
    <property type="evidence" value="ECO:0007669"/>
    <property type="project" value="UniProtKB-UniRule"/>
</dbReference>
<keyword evidence="11" id="KW-0460">Magnesium</keyword>
<feature type="binding site" evidence="11">
    <location>
        <position position="120"/>
    </location>
    <ligand>
        <name>Zn(2+)</name>
        <dbReference type="ChEBI" id="CHEBI:29105"/>
        <note>ligand shared between dimeric partners</note>
    </ligand>
</feature>
<evidence type="ECO:0000256" key="5">
    <source>
        <dbReference type="ARBA" id="ARBA00007731"/>
    </source>
</evidence>
<keyword evidence="7 11" id="KW-0963">Cytoplasm</keyword>
<gene>
    <name evidence="11 13" type="primary">hisI</name>
    <name evidence="13" type="ORF">EYW49_20950</name>
</gene>
<comment type="similarity">
    <text evidence="6">In the N-terminal section; belongs to the PRA-CH family.</text>
</comment>
<keyword evidence="9 11" id="KW-0378">Hydrolase</keyword>
<dbReference type="OrthoDB" id="9795769at2"/>
<comment type="subcellular location">
    <subcellularLocation>
        <location evidence="11">Cytoplasm</location>
    </subcellularLocation>
</comment>
<dbReference type="GO" id="GO:0005737">
    <property type="term" value="C:cytoplasm"/>
    <property type="evidence" value="ECO:0007669"/>
    <property type="project" value="UniProtKB-SubCell"/>
</dbReference>
<accession>A0A4Q9VE81</accession>
<dbReference type="HAMAP" id="MF_01021">
    <property type="entry name" value="HisI"/>
    <property type="match status" value="1"/>
</dbReference>
<dbReference type="EC" id="3.5.4.19" evidence="11"/>
<dbReference type="GO" id="GO:0000105">
    <property type="term" value="P:L-histidine biosynthetic process"/>
    <property type="evidence" value="ECO:0007669"/>
    <property type="project" value="UniProtKB-UniRule"/>
</dbReference>
<comment type="pathway">
    <text evidence="4">Amino-acid biosynthesis; L-histidine biosynthesis; L-histidine from 5-phospho-alpha-D-ribose 1-diphosphate: step 2/9.</text>
</comment>
<feature type="binding site" evidence="11">
    <location>
        <position position="96"/>
    </location>
    <ligand>
        <name>Mg(2+)</name>
        <dbReference type="ChEBI" id="CHEBI:18420"/>
    </ligand>
</feature>
<evidence type="ECO:0000313" key="14">
    <source>
        <dbReference type="Proteomes" id="UP000292781"/>
    </source>
</evidence>
<feature type="binding site" evidence="11">
    <location>
        <position position="113"/>
    </location>
    <ligand>
        <name>Zn(2+)</name>
        <dbReference type="ChEBI" id="CHEBI:29105"/>
        <note>ligand shared between dimeric partners</note>
    </ligand>
</feature>
<evidence type="ECO:0000256" key="1">
    <source>
        <dbReference type="ARBA" id="ARBA00000024"/>
    </source>
</evidence>
<evidence type="ECO:0000256" key="6">
    <source>
        <dbReference type="ARBA" id="ARBA00008299"/>
    </source>
</evidence>
<evidence type="ECO:0000256" key="3">
    <source>
        <dbReference type="ARBA" id="ARBA00005169"/>
    </source>
</evidence>
<evidence type="ECO:0000256" key="4">
    <source>
        <dbReference type="ARBA" id="ARBA00005204"/>
    </source>
</evidence>
<dbReference type="GO" id="GO:0004635">
    <property type="term" value="F:phosphoribosyl-AMP cyclohydrolase activity"/>
    <property type="evidence" value="ECO:0007669"/>
    <property type="project" value="UniProtKB-UniRule"/>
</dbReference>
<keyword evidence="11" id="KW-0479">Metal-binding</keyword>
<comment type="similarity">
    <text evidence="5">In the C-terminal section; belongs to the PRA-PH family.</text>
</comment>
<evidence type="ECO:0000259" key="12">
    <source>
        <dbReference type="Pfam" id="PF01502"/>
    </source>
</evidence>
<feature type="binding site" evidence="11">
    <location>
        <position position="95"/>
    </location>
    <ligand>
        <name>Zn(2+)</name>
        <dbReference type="ChEBI" id="CHEBI:29105"/>
        <note>ligand shared between dimeric partners</note>
    </ligand>
</feature>
<protein>
    <recommendedName>
        <fullName evidence="11">Phosphoribosyl-AMP cyclohydrolase</fullName>
        <shortName evidence="11">PRA-CH</shortName>
        <ecNumber evidence="11">3.5.4.19</ecNumber>
    </recommendedName>
</protein>
<comment type="similarity">
    <text evidence="11">Belongs to the PRA-CH family.</text>
</comment>
<reference evidence="13 14" key="1">
    <citation type="submission" date="2019-02" db="EMBL/GenBank/DDBJ databases">
        <title>Siculibacillus lacustris gen. nov., sp. nov., a new rosette-forming bacterium isolated from a freshwater crater lake (Lake St. Ana, Romania).</title>
        <authorList>
            <person name="Felfoldi T."/>
            <person name="Marton Z."/>
            <person name="Szabo A."/>
            <person name="Mentes A."/>
            <person name="Boka K."/>
            <person name="Marialigeti K."/>
            <person name="Mathe I."/>
            <person name="Koncz M."/>
            <person name="Schumann P."/>
            <person name="Toth E."/>
        </authorList>
    </citation>
    <scope>NUCLEOTIDE SEQUENCE [LARGE SCALE GENOMIC DNA]</scope>
    <source>
        <strain evidence="13 14">SA-279</strain>
    </source>
</reference>
<comment type="catalytic activity">
    <reaction evidence="2">
        <text>1-(5-phospho-beta-D-ribosyl)-ATP + H2O = 1-(5-phospho-beta-D-ribosyl)-5'-AMP + diphosphate + H(+)</text>
        <dbReference type="Rhea" id="RHEA:22828"/>
        <dbReference type="ChEBI" id="CHEBI:15377"/>
        <dbReference type="ChEBI" id="CHEBI:15378"/>
        <dbReference type="ChEBI" id="CHEBI:33019"/>
        <dbReference type="ChEBI" id="CHEBI:59457"/>
        <dbReference type="ChEBI" id="CHEBI:73183"/>
        <dbReference type="EC" id="3.6.1.31"/>
    </reaction>
</comment>
<evidence type="ECO:0000256" key="9">
    <source>
        <dbReference type="ARBA" id="ARBA00022801"/>
    </source>
</evidence>
<sequence length="166" mass="17560">MTETALSFPTLTDHDALELGTVLAPRFDAAGLITAVVVDAASRDVVMVAHMNAEALARTIETGIATYWSRSRGKIWVKGETSGNLQRVRSLRVDCDQDAVLLEVEVAGHGASCHRGYHSCFYRAAPVGGPVDAAALRFVEDRPAFDAGAVYGDGHGHDHGPTSGDA</sequence>
<feature type="domain" description="Phosphoribosyl-AMP cyclohydrolase" evidence="12">
    <location>
        <begin position="47"/>
        <end position="122"/>
    </location>
</feature>
<dbReference type="GO" id="GO:0000287">
    <property type="term" value="F:magnesium ion binding"/>
    <property type="evidence" value="ECO:0007669"/>
    <property type="project" value="UniProtKB-UniRule"/>
</dbReference>
<evidence type="ECO:0000256" key="10">
    <source>
        <dbReference type="ARBA" id="ARBA00023102"/>
    </source>
</evidence>
<dbReference type="InterPro" id="IPR038019">
    <property type="entry name" value="PRib_AMP_CycHydrolase_sf"/>
</dbReference>
<comment type="cofactor">
    <cofactor evidence="11">
        <name>Mg(2+)</name>
        <dbReference type="ChEBI" id="CHEBI:18420"/>
    </cofactor>
    <text evidence="11">Binds 1 Mg(2+) ion per subunit.</text>
</comment>
<comment type="pathway">
    <text evidence="3 11">Amino-acid biosynthesis; L-histidine biosynthesis; L-histidine from 5-phospho-alpha-D-ribose 1-diphosphate: step 3/9.</text>
</comment>
<comment type="catalytic activity">
    <reaction evidence="1 11">
        <text>1-(5-phospho-beta-D-ribosyl)-5'-AMP + H2O = 1-(5-phospho-beta-D-ribosyl)-5-[(5-phospho-beta-D-ribosylamino)methylideneamino]imidazole-4-carboxamide</text>
        <dbReference type="Rhea" id="RHEA:20049"/>
        <dbReference type="ChEBI" id="CHEBI:15377"/>
        <dbReference type="ChEBI" id="CHEBI:58435"/>
        <dbReference type="ChEBI" id="CHEBI:59457"/>
        <dbReference type="EC" id="3.5.4.19"/>
    </reaction>
</comment>
<dbReference type="Proteomes" id="UP000292781">
    <property type="component" value="Unassembled WGS sequence"/>
</dbReference>
<evidence type="ECO:0000256" key="11">
    <source>
        <dbReference type="HAMAP-Rule" id="MF_01021"/>
    </source>
</evidence>
<evidence type="ECO:0000256" key="7">
    <source>
        <dbReference type="ARBA" id="ARBA00022490"/>
    </source>
</evidence>
<keyword evidence="10 11" id="KW-0368">Histidine biosynthesis</keyword>